<dbReference type="EMBL" id="JBJJXI010000181">
    <property type="protein sequence ID" value="KAL3383807.1"/>
    <property type="molecule type" value="Genomic_DNA"/>
</dbReference>
<protein>
    <submittedName>
        <fullName evidence="1">Uncharacterized protein</fullName>
    </submittedName>
</protein>
<gene>
    <name evidence="1" type="ORF">TKK_020177</name>
</gene>
<proteinExistence type="predicted"/>
<reference evidence="1 2" key="1">
    <citation type="journal article" date="2024" name="bioRxiv">
        <title>A reference genome for Trichogramma kaykai: A tiny desert-dwelling parasitoid wasp with competing sex-ratio distorters.</title>
        <authorList>
            <person name="Culotta J."/>
            <person name="Lindsey A.R."/>
        </authorList>
    </citation>
    <scope>NUCLEOTIDE SEQUENCE [LARGE SCALE GENOMIC DNA]</scope>
    <source>
        <strain evidence="1 2">KSX58</strain>
    </source>
</reference>
<accession>A0ABD2VTC1</accession>
<evidence type="ECO:0000313" key="1">
    <source>
        <dbReference type="EMBL" id="KAL3383807.1"/>
    </source>
</evidence>
<keyword evidence="2" id="KW-1185">Reference proteome</keyword>
<dbReference type="Proteomes" id="UP001627154">
    <property type="component" value="Unassembled WGS sequence"/>
</dbReference>
<name>A0ABD2VTC1_9HYME</name>
<sequence length="87" mass="10691">MSYPSRIEMFDHTRDWLILYLERKKSLFVESLVWCHRPRGVQRELYTQRPSIESSERNVKSKRIEIFIQAHEIKIFEKLLSIIHQYL</sequence>
<organism evidence="1 2">
    <name type="scientific">Trichogramma kaykai</name>
    <dbReference type="NCBI Taxonomy" id="54128"/>
    <lineage>
        <taxon>Eukaryota</taxon>
        <taxon>Metazoa</taxon>
        <taxon>Ecdysozoa</taxon>
        <taxon>Arthropoda</taxon>
        <taxon>Hexapoda</taxon>
        <taxon>Insecta</taxon>
        <taxon>Pterygota</taxon>
        <taxon>Neoptera</taxon>
        <taxon>Endopterygota</taxon>
        <taxon>Hymenoptera</taxon>
        <taxon>Apocrita</taxon>
        <taxon>Proctotrupomorpha</taxon>
        <taxon>Chalcidoidea</taxon>
        <taxon>Trichogrammatidae</taxon>
        <taxon>Trichogramma</taxon>
    </lineage>
</organism>
<evidence type="ECO:0000313" key="2">
    <source>
        <dbReference type="Proteomes" id="UP001627154"/>
    </source>
</evidence>
<comment type="caution">
    <text evidence="1">The sequence shown here is derived from an EMBL/GenBank/DDBJ whole genome shotgun (WGS) entry which is preliminary data.</text>
</comment>
<dbReference type="AlphaFoldDB" id="A0ABD2VTC1"/>